<dbReference type="Pfam" id="PF00905">
    <property type="entry name" value="Transpeptidase"/>
    <property type="match status" value="1"/>
</dbReference>
<dbReference type="STRING" id="1218493.JF76_08700"/>
<evidence type="ECO:0000256" key="7">
    <source>
        <dbReference type="ARBA" id="ARBA00022960"/>
    </source>
</evidence>
<comment type="similarity">
    <text evidence="2">Belongs to the transpeptidase family.</text>
</comment>
<dbReference type="Pfam" id="PF03717">
    <property type="entry name" value="PBP_dimer"/>
    <property type="match status" value="1"/>
</dbReference>
<feature type="transmembrane region" description="Helical" evidence="15">
    <location>
        <begin position="21"/>
        <end position="43"/>
    </location>
</feature>
<evidence type="ECO:0000256" key="1">
    <source>
        <dbReference type="ARBA" id="ARBA00004162"/>
    </source>
</evidence>
<dbReference type="AlphaFoldDB" id="A0A0F4LCD9"/>
<dbReference type="Gene3D" id="3.40.710.10">
    <property type="entry name" value="DD-peptidase/beta-lactamase superfamily"/>
    <property type="match status" value="1"/>
</dbReference>
<dbReference type="SUPFAM" id="SSF56519">
    <property type="entry name" value="Penicillin binding protein dimerisation domain"/>
    <property type="match status" value="1"/>
</dbReference>
<dbReference type="Gene3D" id="3.30.70.2110">
    <property type="match status" value="1"/>
</dbReference>
<evidence type="ECO:0000256" key="5">
    <source>
        <dbReference type="ARBA" id="ARBA00022692"/>
    </source>
</evidence>
<proteinExistence type="inferred from homology"/>
<evidence type="ECO:0000256" key="4">
    <source>
        <dbReference type="ARBA" id="ARBA00022618"/>
    </source>
</evidence>
<dbReference type="PANTHER" id="PTHR30627">
    <property type="entry name" value="PEPTIDOGLYCAN D,D-TRANSPEPTIDASE"/>
    <property type="match status" value="1"/>
</dbReference>
<dbReference type="OrthoDB" id="9804124at2"/>
<dbReference type="Proteomes" id="UP000033533">
    <property type="component" value="Unassembled WGS sequence"/>
</dbReference>
<evidence type="ECO:0000256" key="6">
    <source>
        <dbReference type="ARBA" id="ARBA00022737"/>
    </source>
</evidence>
<dbReference type="PATRIC" id="fig|1218493.3.peg.923"/>
<comment type="subcellular location">
    <subcellularLocation>
        <location evidence="1">Cell membrane</location>
        <topology evidence="1">Single-pass membrane protein</topology>
    </subcellularLocation>
</comment>
<comment type="caution">
    <text evidence="17">The sequence shown here is derived from an EMBL/GenBank/DDBJ whole genome shotgun (WGS) entry which is preliminary data.</text>
</comment>
<reference evidence="17 18" key="1">
    <citation type="submission" date="2014-12" db="EMBL/GenBank/DDBJ databases">
        <title>Comparative genomics of the lactic acid bacteria isolated from the honey bee gut.</title>
        <authorList>
            <person name="Ellegaard K.M."/>
            <person name="Tamarit D."/>
            <person name="Javelind E."/>
            <person name="Olofsson T."/>
            <person name="Andersson S.G."/>
            <person name="Vasquez A."/>
        </authorList>
    </citation>
    <scope>NUCLEOTIDE SEQUENCE [LARGE SCALE GENOMIC DNA]</scope>
    <source>
        <strain evidence="17 18">Biut2</strain>
    </source>
</reference>
<dbReference type="Gene3D" id="3.90.1310.10">
    <property type="entry name" value="Penicillin-binding protein 2a (Domain 2)"/>
    <property type="match status" value="1"/>
</dbReference>
<evidence type="ECO:0000256" key="15">
    <source>
        <dbReference type="SAM" id="Phobius"/>
    </source>
</evidence>
<evidence type="ECO:0000313" key="17">
    <source>
        <dbReference type="EMBL" id="KJY55924.1"/>
    </source>
</evidence>
<dbReference type="InterPro" id="IPR005311">
    <property type="entry name" value="PBP_dimer"/>
</dbReference>
<dbReference type="GO" id="GO:0008658">
    <property type="term" value="F:penicillin binding"/>
    <property type="evidence" value="ECO:0007669"/>
    <property type="project" value="InterPro"/>
</dbReference>
<dbReference type="InterPro" id="IPR050515">
    <property type="entry name" value="Beta-lactam/transpept"/>
</dbReference>
<dbReference type="EMBL" id="JXBY01000018">
    <property type="protein sequence ID" value="KJY55924.1"/>
    <property type="molecule type" value="Genomic_DNA"/>
</dbReference>
<evidence type="ECO:0000259" key="16">
    <source>
        <dbReference type="PROSITE" id="PS51178"/>
    </source>
</evidence>
<dbReference type="SUPFAM" id="SSF56601">
    <property type="entry name" value="beta-lactamase/transpeptidase-like"/>
    <property type="match status" value="1"/>
</dbReference>
<keyword evidence="4" id="KW-0132">Cell division</keyword>
<evidence type="ECO:0000256" key="9">
    <source>
        <dbReference type="ARBA" id="ARBA00022989"/>
    </source>
</evidence>
<dbReference type="InterPro" id="IPR005543">
    <property type="entry name" value="PASTA_dom"/>
</dbReference>
<gene>
    <name evidence="17" type="ORF">JF76_08700</name>
</gene>
<dbReference type="Pfam" id="PF03793">
    <property type="entry name" value="PASTA"/>
    <property type="match status" value="2"/>
</dbReference>
<evidence type="ECO:0000256" key="13">
    <source>
        <dbReference type="ARBA" id="ARBA00023316"/>
    </source>
</evidence>
<keyword evidence="9 15" id="KW-1133">Transmembrane helix</keyword>
<dbReference type="InterPro" id="IPR001460">
    <property type="entry name" value="PCN-bd_Tpept"/>
</dbReference>
<dbReference type="GO" id="GO:0008360">
    <property type="term" value="P:regulation of cell shape"/>
    <property type="evidence" value="ECO:0007669"/>
    <property type="project" value="UniProtKB-KW"/>
</dbReference>
<evidence type="ECO:0000256" key="10">
    <source>
        <dbReference type="ARBA" id="ARBA00023136"/>
    </source>
</evidence>
<dbReference type="GO" id="GO:0046677">
    <property type="term" value="P:response to antibiotic"/>
    <property type="evidence" value="ECO:0007669"/>
    <property type="project" value="UniProtKB-KW"/>
</dbReference>
<dbReference type="PANTHER" id="PTHR30627:SF26">
    <property type="entry name" value="PENICILLIN-BINDING PROTEIN 2B"/>
    <property type="match status" value="1"/>
</dbReference>
<sequence length="721" mass="79751">MKKHNSKISNSNSKAHGYRFTVGRFLEVAVALVFLVFIGRFLYIGISKTVNGQNLTAKTEQLYMRNQVLKANRGTIYDRNGLAVAQDSHLYTIYAILDKSSINYKNKPEYVVDKNKTANKLAQVLPLKTDEILKYLNPARPVFQVQFGTAGSNLSKQQKDKIEKMNLPGIKFFETQSRLYPNGNFASHVIGMATPVYDKKTKQQNLEGTMGLEAWYDDVLTGKNGYQVSAVDASNFQTPNSAHNYKAPVDGNNIYLTIDSQLQEYLENRLSYVQNTFNPVSMTAVVEDIKTGKVLAASQRPTFNPQTKKGLKNSYRNILVQDTYEPGSVFKVLTLSSSVNSGNYHPNQYYNSGSVSVNGSVIHDWQPHGWGSIPFSQAFPRSSNTGFVHIEQQMGAKTWKKYLKKFHIGEKTGVTLPGEQPGTIAFNSPIDQAVTSFGQGVDVNVMQMMQAFSSLANDGQMVKPQFVEKITDADNHTITGYQIKNVGQPVYTKETASTVLENMRRVLNKRIGTGSAYQMKGQSIAVKTGTAQIANLKGGGYLKGNNNYIFSVVGVTPAKHPRYCIYITVKQPRKMSKPAEVILSSIFKPMMNRVILMSKNGLSSSTAVKTPNLKGLNYKKAEKVAQRVGLRLAKIGTGDKITEQSYSAGQRQQSGKLMLVRTAGSIECPDMKGWSIDELHQFAALTGVKLRIKGTGIVFKQGLATGEPVKPGTKIKIQLKE</sequence>
<evidence type="ECO:0000256" key="12">
    <source>
        <dbReference type="ARBA" id="ARBA00023306"/>
    </source>
</evidence>
<evidence type="ECO:0000313" key="18">
    <source>
        <dbReference type="Proteomes" id="UP000033533"/>
    </source>
</evidence>
<dbReference type="PROSITE" id="PS51178">
    <property type="entry name" value="PASTA"/>
    <property type="match status" value="1"/>
</dbReference>
<keyword evidence="11" id="KW-0046">Antibiotic resistance</keyword>
<comment type="function">
    <text evidence="14">A transpeptidase that forms peptide cross-links between adjacent glycan strands in cell wall peptidoglycan (PG). Part of the divisome machinery that synthesizes the septal cross wall. Beta-lactams inactivate the PBPs by acylating an essential serine residue in the active site of these proteins.</text>
</comment>
<dbReference type="InterPro" id="IPR012338">
    <property type="entry name" value="Beta-lactam/transpept-like"/>
</dbReference>
<keyword evidence="7" id="KW-0133">Cell shape</keyword>
<keyword evidence="10 15" id="KW-0472">Membrane</keyword>
<evidence type="ECO:0000256" key="11">
    <source>
        <dbReference type="ARBA" id="ARBA00023251"/>
    </source>
</evidence>
<dbReference type="Gene3D" id="2.20.70.70">
    <property type="match status" value="1"/>
</dbReference>
<feature type="domain" description="PASTA" evidence="16">
    <location>
        <begin position="662"/>
        <end position="721"/>
    </location>
</feature>
<dbReference type="CDD" id="cd06575">
    <property type="entry name" value="PASTA_Pbp2x-like_2"/>
    <property type="match status" value="1"/>
</dbReference>
<dbReference type="GO" id="GO:0005886">
    <property type="term" value="C:plasma membrane"/>
    <property type="evidence" value="ECO:0007669"/>
    <property type="project" value="UniProtKB-SubCell"/>
</dbReference>
<protein>
    <submittedName>
        <fullName evidence="17">Penicillin-binding protein 1</fullName>
    </submittedName>
</protein>
<accession>A0A0F4LCD9</accession>
<evidence type="ECO:0000256" key="8">
    <source>
        <dbReference type="ARBA" id="ARBA00022984"/>
    </source>
</evidence>
<name>A0A0F4LCD9_9LACO</name>
<keyword evidence="13" id="KW-0961">Cell wall biogenesis/degradation</keyword>
<dbReference type="HOGENOM" id="CLU_009289_6_1_9"/>
<keyword evidence="6" id="KW-0677">Repeat</keyword>
<keyword evidence="3" id="KW-1003">Cell membrane</keyword>
<dbReference type="InterPro" id="IPR036138">
    <property type="entry name" value="PBP_dimer_sf"/>
</dbReference>
<dbReference type="FunFam" id="3.40.710.10:FF:000095">
    <property type="entry name" value="Penicillin-binding protein 2x"/>
    <property type="match status" value="1"/>
</dbReference>
<evidence type="ECO:0000256" key="2">
    <source>
        <dbReference type="ARBA" id="ARBA00007171"/>
    </source>
</evidence>
<keyword evidence="5 15" id="KW-0812">Transmembrane</keyword>
<organism evidence="17 18">
    <name type="scientific">Lactobacillus kullabergensis</name>
    <dbReference type="NCBI Taxonomy" id="1218493"/>
    <lineage>
        <taxon>Bacteria</taxon>
        <taxon>Bacillati</taxon>
        <taxon>Bacillota</taxon>
        <taxon>Bacilli</taxon>
        <taxon>Lactobacillales</taxon>
        <taxon>Lactobacillaceae</taxon>
        <taxon>Lactobacillus</taxon>
    </lineage>
</organism>
<dbReference type="GO" id="GO:0009252">
    <property type="term" value="P:peptidoglycan biosynthetic process"/>
    <property type="evidence" value="ECO:0007669"/>
    <property type="project" value="UniProtKB-KW"/>
</dbReference>
<dbReference type="GO" id="GO:0051301">
    <property type="term" value="P:cell division"/>
    <property type="evidence" value="ECO:0007669"/>
    <property type="project" value="UniProtKB-KW"/>
</dbReference>
<evidence type="ECO:0000256" key="3">
    <source>
        <dbReference type="ARBA" id="ARBA00022475"/>
    </source>
</evidence>
<dbReference type="SUPFAM" id="SSF54184">
    <property type="entry name" value="Penicillin-binding protein 2x (pbp-2x), c-terminal domain"/>
    <property type="match status" value="2"/>
</dbReference>
<evidence type="ECO:0000256" key="14">
    <source>
        <dbReference type="ARBA" id="ARBA00055980"/>
    </source>
</evidence>
<keyword evidence="12" id="KW-0131">Cell cycle</keyword>
<dbReference type="RefSeq" id="WP_045927992.1">
    <property type="nucleotide sequence ID" value="NZ_JBHSZS010000009.1"/>
</dbReference>
<keyword evidence="8" id="KW-0573">Peptidoglycan synthesis</keyword>
<dbReference type="GO" id="GO:0071555">
    <property type="term" value="P:cell wall organization"/>
    <property type="evidence" value="ECO:0007669"/>
    <property type="project" value="UniProtKB-KW"/>
</dbReference>
<dbReference type="SMART" id="SM00740">
    <property type="entry name" value="PASTA"/>
    <property type="match status" value="2"/>
</dbReference>